<keyword evidence="1" id="KW-0560">Oxidoreductase</keyword>
<dbReference type="Gene3D" id="3.40.50.720">
    <property type="entry name" value="NAD(P)-binding Rossmann-like Domain"/>
    <property type="match status" value="1"/>
</dbReference>
<evidence type="ECO:0000256" key="1">
    <source>
        <dbReference type="ARBA" id="ARBA00023002"/>
    </source>
</evidence>
<proteinExistence type="predicted"/>
<reference evidence="4" key="1">
    <citation type="submission" date="2021-06" db="EMBL/GenBank/DDBJ databases">
        <authorList>
            <person name="Kallberg Y."/>
            <person name="Tangrot J."/>
            <person name="Rosling A."/>
        </authorList>
    </citation>
    <scope>NUCLEOTIDE SEQUENCE</scope>
    <source>
        <strain evidence="4">87-6 pot B 2015</strain>
    </source>
</reference>
<feature type="domain" description="Oxidoreductase N-terminal" evidence="3">
    <location>
        <begin position="12"/>
        <end position="64"/>
    </location>
</feature>
<dbReference type="InterPro" id="IPR036291">
    <property type="entry name" value="NAD(P)-bd_dom_sf"/>
</dbReference>
<evidence type="ECO:0000313" key="4">
    <source>
        <dbReference type="EMBL" id="CAG8546457.1"/>
    </source>
</evidence>
<dbReference type="InterPro" id="IPR045010">
    <property type="entry name" value="MDR_fam"/>
</dbReference>
<feature type="non-terminal residue" evidence="4">
    <location>
        <position position="1"/>
    </location>
</feature>
<dbReference type="PANTHER" id="PTHR43205">
    <property type="entry name" value="PROSTAGLANDIN REDUCTASE"/>
    <property type="match status" value="1"/>
</dbReference>
<dbReference type="InterPro" id="IPR041694">
    <property type="entry name" value="ADH_N_2"/>
</dbReference>
<dbReference type="CDD" id="cd05288">
    <property type="entry name" value="PGDH"/>
    <property type="match status" value="1"/>
</dbReference>
<dbReference type="FunFam" id="3.40.50.720:FF:000121">
    <property type="entry name" value="Prostaglandin reductase 2"/>
    <property type="match status" value="1"/>
</dbReference>
<evidence type="ECO:0000259" key="2">
    <source>
        <dbReference type="Pfam" id="PF00107"/>
    </source>
</evidence>
<sequence>INISSTVLKFLSKTYLSLDPYMRGRMRVCEKNEKNYINAFSVGKVMEAGGVGVVIASNNDQWKKASGSSIKFNNAISIPTFTSVIMDKVGEMMKIPKSIANGVHTINGINIDMMRQVMNVYMVQPIISDPTSYKVSWERKSDEKTNVIINYSEGENHTIQSAFWSDSQQEKAEERRGWEEYTKVSPAAAKNALLYKQALKDALDIGISLSYFLGLLDMPGMTAYVGLFMIGKPKQGETIFISTAAGAVGQVVGQIAKIKGLKVVGSTGDDSKVDYILNELKFDHAFNYKKVDIDQTLKETCSEGIDIYFDNVGGETLDIVLTHLNINARVIACGMISQYNNAKSTSYGIKNLGLIIPRRIIVHGFIVFDHYKEYYESFQKDMVQWLKEGKLKYKEYVVNGIEMLLKLSWICLMVGRQIKNK</sequence>
<dbReference type="PANTHER" id="PTHR43205:SF7">
    <property type="entry name" value="PROSTAGLANDIN REDUCTASE 1"/>
    <property type="match status" value="1"/>
</dbReference>
<dbReference type="SUPFAM" id="SSF51735">
    <property type="entry name" value="NAD(P)-binding Rossmann-fold domains"/>
    <property type="match status" value="1"/>
</dbReference>
<gene>
    <name evidence="4" type="ORF">FMOSSE_LOCUS6243</name>
</gene>
<dbReference type="GO" id="GO:0016628">
    <property type="term" value="F:oxidoreductase activity, acting on the CH-CH group of donors, NAD or NADP as acceptor"/>
    <property type="evidence" value="ECO:0007669"/>
    <property type="project" value="InterPro"/>
</dbReference>
<name>A0A9N9FP23_FUNMO</name>
<accession>A0A9N9FP23</accession>
<dbReference type="Gene3D" id="3.90.180.10">
    <property type="entry name" value="Medium-chain alcohol dehydrogenases, catalytic domain"/>
    <property type="match status" value="1"/>
</dbReference>
<organism evidence="4 5">
    <name type="scientific">Funneliformis mosseae</name>
    <name type="common">Endomycorrhizal fungus</name>
    <name type="synonym">Glomus mosseae</name>
    <dbReference type="NCBI Taxonomy" id="27381"/>
    <lineage>
        <taxon>Eukaryota</taxon>
        <taxon>Fungi</taxon>
        <taxon>Fungi incertae sedis</taxon>
        <taxon>Mucoromycota</taxon>
        <taxon>Glomeromycotina</taxon>
        <taxon>Glomeromycetes</taxon>
        <taxon>Glomerales</taxon>
        <taxon>Glomeraceae</taxon>
        <taxon>Funneliformis</taxon>
    </lineage>
</organism>
<evidence type="ECO:0000313" key="5">
    <source>
        <dbReference type="Proteomes" id="UP000789375"/>
    </source>
</evidence>
<keyword evidence="5" id="KW-1185">Reference proteome</keyword>
<comment type="caution">
    <text evidence="4">The sequence shown here is derived from an EMBL/GenBank/DDBJ whole genome shotgun (WGS) entry which is preliminary data.</text>
</comment>
<dbReference type="SUPFAM" id="SSF50129">
    <property type="entry name" value="GroES-like"/>
    <property type="match status" value="1"/>
</dbReference>
<protein>
    <submittedName>
        <fullName evidence="4">15063_t:CDS:1</fullName>
    </submittedName>
</protein>
<dbReference type="Pfam" id="PF16884">
    <property type="entry name" value="ADH_N_2"/>
    <property type="match status" value="1"/>
</dbReference>
<dbReference type="Proteomes" id="UP000789375">
    <property type="component" value="Unassembled WGS sequence"/>
</dbReference>
<dbReference type="InterPro" id="IPR013149">
    <property type="entry name" value="ADH-like_C"/>
</dbReference>
<feature type="domain" description="Alcohol dehydrogenase-like C-terminal" evidence="2">
    <location>
        <begin position="247"/>
        <end position="383"/>
    </location>
</feature>
<dbReference type="Pfam" id="PF00107">
    <property type="entry name" value="ADH_zinc_N"/>
    <property type="match status" value="1"/>
</dbReference>
<dbReference type="EMBL" id="CAJVPP010001290">
    <property type="protein sequence ID" value="CAG8546457.1"/>
    <property type="molecule type" value="Genomic_DNA"/>
</dbReference>
<dbReference type="AlphaFoldDB" id="A0A9N9FP23"/>
<evidence type="ECO:0000259" key="3">
    <source>
        <dbReference type="Pfam" id="PF16884"/>
    </source>
</evidence>
<dbReference type="InterPro" id="IPR011032">
    <property type="entry name" value="GroES-like_sf"/>
</dbReference>